<evidence type="ECO:0000313" key="2">
    <source>
        <dbReference type="EMBL" id="GGE00029.1"/>
    </source>
</evidence>
<dbReference type="PANTHER" id="PTHR38442">
    <property type="entry name" value="INNER MEMBRANE PROTEIN-RELATED"/>
    <property type="match status" value="1"/>
</dbReference>
<evidence type="ECO:0000313" key="3">
    <source>
        <dbReference type="Proteomes" id="UP000635071"/>
    </source>
</evidence>
<dbReference type="Proteomes" id="UP000635071">
    <property type="component" value="Unassembled WGS sequence"/>
</dbReference>
<reference evidence="2" key="1">
    <citation type="journal article" date="2014" name="Int. J. Syst. Evol. Microbiol.">
        <title>Complete genome sequence of Corynebacterium casei LMG S-19264T (=DSM 44701T), isolated from a smear-ripened cheese.</title>
        <authorList>
            <consortium name="US DOE Joint Genome Institute (JGI-PGF)"/>
            <person name="Walter F."/>
            <person name="Albersmeier A."/>
            <person name="Kalinowski J."/>
            <person name="Ruckert C."/>
        </authorList>
    </citation>
    <scope>NUCLEOTIDE SEQUENCE</scope>
    <source>
        <strain evidence="2">CGMCC 1.15519</strain>
    </source>
</reference>
<proteinExistence type="predicted"/>
<dbReference type="Pfam" id="PF04286">
    <property type="entry name" value="DUF445"/>
    <property type="match status" value="1"/>
</dbReference>
<dbReference type="InterPro" id="IPR007383">
    <property type="entry name" value="DUF445"/>
</dbReference>
<dbReference type="AlphaFoldDB" id="A0A916ZIV2"/>
<feature type="chain" id="PRO_5037691093" description="DUF445 domain-containing protein" evidence="1">
    <location>
        <begin position="18"/>
        <end position="402"/>
    </location>
</feature>
<name>A0A916ZIV2_9SPHN</name>
<sequence>MRLAATLLLFAMACIFAAASWWHDAHPALPWVQSFAEAAMVGGLADWFAVTALFRHPLGLPIPHTAIIPSNKDRIGDSLAVFLKENFLTPTVVARRLEEVDMAGAAARWLSADRPQSLGANRRGFGPLIARVIEALDQKVIGDLVRDAATEKLRALAISPIVADTIDTTLDHNRHEPLIDSAIDWGLRTLDDQESTIRGMVADRTNWLLRLVNVDTRVSGSLIAGLRKLLWEMGGDPHHPLRRRIGESLRTYAFDLRHFPETQATIEGFKTDLIANPAMGQWLAGLWDEARTGIVANLTNPSATGPGKLAEAMKALGARLGSDAPLRAAINLHLRRAAVGLVNDYGASIVRIVSDTVRGWDARTVTEKLETAVGRDLQFIRINGTLIGGLIGLTIHAIKLAL</sequence>
<keyword evidence="1" id="KW-0732">Signal</keyword>
<dbReference type="GO" id="GO:0005886">
    <property type="term" value="C:plasma membrane"/>
    <property type="evidence" value="ECO:0007669"/>
    <property type="project" value="TreeGrafter"/>
</dbReference>
<reference evidence="2" key="2">
    <citation type="submission" date="2020-09" db="EMBL/GenBank/DDBJ databases">
        <authorList>
            <person name="Sun Q."/>
            <person name="Zhou Y."/>
        </authorList>
    </citation>
    <scope>NUCLEOTIDE SEQUENCE</scope>
    <source>
        <strain evidence="2">CGMCC 1.15519</strain>
    </source>
</reference>
<evidence type="ECO:0008006" key="4">
    <source>
        <dbReference type="Google" id="ProtNLM"/>
    </source>
</evidence>
<accession>A0A916ZIV2</accession>
<protein>
    <recommendedName>
        <fullName evidence="4">DUF445 domain-containing protein</fullName>
    </recommendedName>
</protein>
<gene>
    <name evidence="2" type="ORF">GCM10011529_02750</name>
</gene>
<evidence type="ECO:0000256" key="1">
    <source>
        <dbReference type="SAM" id="SignalP"/>
    </source>
</evidence>
<keyword evidence="3" id="KW-1185">Reference proteome</keyword>
<dbReference type="EMBL" id="BMJM01000001">
    <property type="protein sequence ID" value="GGE00029.1"/>
    <property type="molecule type" value="Genomic_DNA"/>
</dbReference>
<organism evidence="2 3">
    <name type="scientific">Sandarakinorhabdus glacialis</name>
    <dbReference type="NCBI Taxonomy" id="1614636"/>
    <lineage>
        <taxon>Bacteria</taxon>
        <taxon>Pseudomonadati</taxon>
        <taxon>Pseudomonadota</taxon>
        <taxon>Alphaproteobacteria</taxon>
        <taxon>Sphingomonadales</taxon>
        <taxon>Sphingosinicellaceae</taxon>
        <taxon>Sandarakinorhabdus</taxon>
    </lineage>
</organism>
<dbReference type="PANTHER" id="PTHR38442:SF1">
    <property type="entry name" value="INNER MEMBRANE PROTEIN"/>
    <property type="match status" value="1"/>
</dbReference>
<dbReference type="RefSeq" id="WP_188761124.1">
    <property type="nucleotide sequence ID" value="NZ_BMJM01000001.1"/>
</dbReference>
<feature type="signal peptide" evidence="1">
    <location>
        <begin position="1"/>
        <end position="17"/>
    </location>
</feature>
<comment type="caution">
    <text evidence="2">The sequence shown here is derived from an EMBL/GenBank/DDBJ whole genome shotgun (WGS) entry which is preliminary data.</text>
</comment>